<feature type="non-terminal residue" evidence="1">
    <location>
        <position position="45"/>
    </location>
</feature>
<reference evidence="1" key="1">
    <citation type="submission" date="2020-02" db="EMBL/GenBank/DDBJ databases">
        <authorList>
            <person name="Meier V. D."/>
        </authorList>
    </citation>
    <scope>NUCLEOTIDE SEQUENCE</scope>
    <source>
        <strain evidence="1">AVDCRST_MAG92</strain>
    </source>
</reference>
<accession>A0A6J4IBC9</accession>
<gene>
    <name evidence="1" type="ORF">AVDCRST_MAG92-1753</name>
</gene>
<sequence length="45" mass="5038">EELSLEDTKGSQSEGDWCRSNFFTKTPKYSPTFSFTLLSTQSGSI</sequence>
<organism evidence="1">
    <name type="scientific">uncultured Coleofasciculus sp</name>
    <dbReference type="NCBI Taxonomy" id="1267456"/>
    <lineage>
        <taxon>Bacteria</taxon>
        <taxon>Bacillati</taxon>
        <taxon>Cyanobacteriota</taxon>
        <taxon>Cyanophyceae</taxon>
        <taxon>Coleofasciculales</taxon>
        <taxon>Coleofasciculaceae</taxon>
        <taxon>Coleofasciculus</taxon>
        <taxon>environmental samples</taxon>
    </lineage>
</organism>
<evidence type="ECO:0000313" key="1">
    <source>
        <dbReference type="EMBL" id="CAA9245429.1"/>
    </source>
</evidence>
<dbReference type="EMBL" id="CADCTM010000258">
    <property type="protein sequence ID" value="CAA9245429.1"/>
    <property type="molecule type" value="Genomic_DNA"/>
</dbReference>
<protein>
    <submittedName>
        <fullName evidence="1">Uncharacterized protein</fullName>
    </submittedName>
</protein>
<feature type="non-terminal residue" evidence="1">
    <location>
        <position position="1"/>
    </location>
</feature>
<dbReference type="AlphaFoldDB" id="A0A6J4IBC9"/>
<name>A0A6J4IBC9_9CYAN</name>
<proteinExistence type="predicted"/>